<keyword evidence="6" id="KW-0325">Glycoprotein</keyword>
<keyword evidence="4 7" id="KW-0442">Lipid degradation</keyword>
<evidence type="ECO:0000256" key="6">
    <source>
        <dbReference type="ARBA" id="ARBA00023180"/>
    </source>
</evidence>
<dbReference type="PANTHER" id="PTHR12370:SF1">
    <property type="entry name" value="PHOSPHOLIPASE B-LIKE 1"/>
    <property type="match status" value="1"/>
</dbReference>
<dbReference type="EC" id="3.1.1.-" evidence="7"/>
<evidence type="ECO:0000256" key="2">
    <source>
        <dbReference type="ARBA" id="ARBA00022729"/>
    </source>
</evidence>
<keyword evidence="9" id="KW-1185">Reference proteome</keyword>
<dbReference type="GO" id="GO:0009395">
    <property type="term" value="P:phospholipid catabolic process"/>
    <property type="evidence" value="ECO:0007669"/>
    <property type="project" value="TreeGrafter"/>
</dbReference>
<reference evidence="8" key="1">
    <citation type="submission" date="2021-01" db="EMBL/GenBank/DDBJ databases">
        <authorList>
            <person name="Li R."/>
            <person name="Bekaert M."/>
        </authorList>
    </citation>
    <scope>NUCLEOTIDE SEQUENCE</scope>
    <source>
        <strain evidence="8">Farmed</strain>
    </source>
</reference>
<comment type="function">
    <text evidence="7">Putative phospholipase.</text>
</comment>
<dbReference type="AlphaFoldDB" id="A0A812BAZ8"/>
<proteinExistence type="inferred from homology"/>
<dbReference type="EMBL" id="CAHIKZ030000478">
    <property type="protein sequence ID" value="CAE1176247.1"/>
    <property type="molecule type" value="Genomic_DNA"/>
</dbReference>
<accession>A0A812BAZ8</accession>
<comment type="similarity">
    <text evidence="1 7">Belongs to the phospholipase B-like family.</text>
</comment>
<evidence type="ECO:0000313" key="9">
    <source>
        <dbReference type="Proteomes" id="UP000597762"/>
    </source>
</evidence>
<keyword evidence="2 7" id="KW-0732">Signal</keyword>
<evidence type="ECO:0000256" key="1">
    <source>
        <dbReference type="ARBA" id="ARBA00007835"/>
    </source>
</evidence>
<dbReference type="Proteomes" id="UP000597762">
    <property type="component" value="Unassembled WGS sequence"/>
</dbReference>
<protein>
    <recommendedName>
        <fullName evidence="7">Phospholipase B-like</fullName>
        <ecNumber evidence="7">3.1.1.-</ecNumber>
    </recommendedName>
</protein>
<sequence length="531" mass="61535">MNIKHLCWLLSGLSLILIQPTNGYLSKASAFCKNFQCHVERGINPIATANAVYNNSLFQTGWDILNIKAGYGQHPSSNTDIMFAAGFLEGVLTAKRIYNHYKNIYLELQRNSYPKLMKRLNEFFKKQNIWIRKQIVRFPNDPLWRHVNYVITQLDGLMAGYRSIKSIPEITDFGFLLINGMGDILDLRNAFNKTRAMELIKTDLNRYIFLNSHCSALIKVLPGYENIFMSHSSWFWYSSMSRIYKYYDFNIKDPRTFTRQIAFSSYPGLMSSLDDFYLLGGKMVMIQTTNNIFNMSLYHLIKPESLLAWHRVRIANSMARNGKDWSQVLGFKNSGTYNNQYMILDLRKIKLNSDIEDNALWVVEQIPGLVKSADVSEILRTGYWPSYNVPFFEEIYNQSGYNKVYGFKSNQYQMAARAKLFRRDANKVYDLQSMKNLLRSNDYKNDKYSEKNPWNAICSRGDLAEDPQAVGCYDTKVTDFFLAKSMTADIISGPTLGTNLNPFAWSGKFKDSHIGLPEIYDFDFVRTKPFF</sequence>
<dbReference type="GO" id="GO:0005576">
    <property type="term" value="C:extracellular region"/>
    <property type="evidence" value="ECO:0007669"/>
    <property type="project" value="TreeGrafter"/>
</dbReference>
<dbReference type="Gene3D" id="3.60.60.30">
    <property type="match status" value="1"/>
</dbReference>
<dbReference type="Pfam" id="PF04916">
    <property type="entry name" value="Phospholip_B"/>
    <property type="match status" value="1"/>
</dbReference>
<gene>
    <name evidence="8" type="ORF">SPHA_14070</name>
</gene>
<keyword evidence="3 7" id="KW-0378">Hydrolase</keyword>
<organism evidence="8 9">
    <name type="scientific">Acanthosepion pharaonis</name>
    <name type="common">Pharaoh cuttlefish</name>
    <name type="synonym">Sepia pharaonis</name>
    <dbReference type="NCBI Taxonomy" id="158019"/>
    <lineage>
        <taxon>Eukaryota</taxon>
        <taxon>Metazoa</taxon>
        <taxon>Spiralia</taxon>
        <taxon>Lophotrochozoa</taxon>
        <taxon>Mollusca</taxon>
        <taxon>Cephalopoda</taxon>
        <taxon>Coleoidea</taxon>
        <taxon>Decapodiformes</taxon>
        <taxon>Sepiida</taxon>
        <taxon>Sepiina</taxon>
        <taxon>Sepiidae</taxon>
        <taxon>Acanthosepion</taxon>
    </lineage>
</organism>
<evidence type="ECO:0000256" key="5">
    <source>
        <dbReference type="ARBA" id="ARBA00023098"/>
    </source>
</evidence>
<comment type="caution">
    <text evidence="8">The sequence shown here is derived from an EMBL/GenBank/DDBJ whole genome shotgun (WGS) entry which is preliminary data.</text>
</comment>
<name>A0A812BAZ8_ACAPH</name>
<feature type="chain" id="PRO_5033091995" description="Phospholipase B-like" evidence="7">
    <location>
        <begin position="24"/>
        <end position="531"/>
    </location>
</feature>
<feature type="signal peptide" evidence="7">
    <location>
        <begin position="1"/>
        <end position="23"/>
    </location>
</feature>
<dbReference type="GO" id="GO:0004620">
    <property type="term" value="F:phospholipase activity"/>
    <property type="evidence" value="ECO:0007669"/>
    <property type="project" value="InterPro"/>
</dbReference>
<evidence type="ECO:0000256" key="4">
    <source>
        <dbReference type="ARBA" id="ARBA00022963"/>
    </source>
</evidence>
<evidence type="ECO:0000256" key="7">
    <source>
        <dbReference type="RuleBase" id="RU364138"/>
    </source>
</evidence>
<dbReference type="InterPro" id="IPR007000">
    <property type="entry name" value="PLipase_B-like"/>
</dbReference>
<dbReference type="PANTHER" id="PTHR12370">
    <property type="entry name" value="PHOSPHOLIPASE B-RELATED"/>
    <property type="match status" value="1"/>
</dbReference>
<dbReference type="OrthoDB" id="419508at2759"/>
<evidence type="ECO:0000313" key="8">
    <source>
        <dbReference type="EMBL" id="CAE1176247.1"/>
    </source>
</evidence>
<evidence type="ECO:0000256" key="3">
    <source>
        <dbReference type="ARBA" id="ARBA00022801"/>
    </source>
</evidence>
<keyword evidence="5 7" id="KW-0443">Lipid metabolism</keyword>